<dbReference type="EMBL" id="BAABHK010000004">
    <property type="protein sequence ID" value="GAA4625964.1"/>
    <property type="molecule type" value="Genomic_DNA"/>
</dbReference>
<gene>
    <name evidence="1" type="ORF">GCM10023196_032240</name>
</gene>
<comment type="caution">
    <text evidence="1">The sequence shown here is derived from an EMBL/GenBank/DDBJ whole genome shotgun (WGS) entry which is preliminary data.</text>
</comment>
<proteinExistence type="predicted"/>
<evidence type="ECO:0000313" key="1">
    <source>
        <dbReference type="EMBL" id="GAA4625964.1"/>
    </source>
</evidence>
<name>A0ABP8UCH5_9ACTN</name>
<protein>
    <submittedName>
        <fullName evidence="1">Uncharacterized protein</fullName>
    </submittedName>
</protein>
<organism evidence="1 2">
    <name type="scientific">Actinoallomurus vinaceus</name>
    <dbReference type="NCBI Taxonomy" id="1080074"/>
    <lineage>
        <taxon>Bacteria</taxon>
        <taxon>Bacillati</taxon>
        <taxon>Actinomycetota</taxon>
        <taxon>Actinomycetes</taxon>
        <taxon>Streptosporangiales</taxon>
        <taxon>Thermomonosporaceae</taxon>
        <taxon>Actinoallomurus</taxon>
    </lineage>
</organism>
<sequence length="61" mass="7058">MVACAGIEWERPHSLVLSWARVTYRHYALRRVPGHEVADLEGTHVDYLAPVVRRYALQRDA</sequence>
<reference evidence="2" key="1">
    <citation type="journal article" date="2019" name="Int. J. Syst. Evol. Microbiol.">
        <title>The Global Catalogue of Microorganisms (GCM) 10K type strain sequencing project: providing services to taxonomists for standard genome sequencing and annotation.</title>
        <authorList>
            <consortium name="The Broad Institute Genomics Platform"/>
            <consortium name="The Broad Institute Genome Sequencing Center for Infectious Disease"/>
            <person name="Wu L."/>
            <person name="Ma J."/>
        </authorList>
    </citation>
    <scope>NUCLEOTIDE SEQUENCE [LARGE SCALE GENOMIC DNA]</scope>
    <source>
        <strain evidence="2">JCM 17939</strain>
    </source>
</reference>
<keyword evidence="2" id="KW-1185">Reference proteome</keyword>
<accession>A0ABP8UCH5</accession>
<dbReference type="Proteomes" id="UP001501442">
    <property type="component" value="Unassembled WGS sequence"/>
</dbReference>
<evidence type="ECO:0000313" key="2">
    <source>
        <dbReference type="Proteomes" id="UP001501442"/>
    </source>
</evidence>